<name>A0A0U5G8B1_ASPCI</name>
<dbReference type="InterPro" id="IPR012942">
    <property type="entry name" value="SRR1-like"/>
</dbReference>
<dbReference type="Pfam" id="PF07985">
    <property type="entry name" value="SRR1"/>
    <property type="match status" value="1"/>
</dbReference>
<dbReference type="PANTHER" id="PTHR42080:SF3">
    <property type="entry name" value="SRR1-LIKE DOMAIN-CONTAINING PROTEIN"/>
    <property type="match status" value="1"/>
</dbReference>
<dbReference type="AlphaFoldDB" id="A0A0U5G8B1"/>
<dbReference type="OrthoDB" id="5230585at2759"/>
<accession>A0A0U5G8B1</accession>
<evidence type="ECO:0000313" key="3">
    <source>
        <dbReference type="Proteomes" id="UP000054771"/>
    </source>
</evidence>
<gene>
    <name evidence="2" type="ORF">ASPCAL09757</name>
</gene>
<feature type="domain" description="SRR1-like" evidence="1">
    <location>
        <begin position="190"/>
        <end position="325"/>
    </location>
</feature>
<organism evidence="2 3">
    <name type="scientific">Aspergillus calidoustus</name>
    <dbReference type="NCBI Taxonomy" id="454130"/>
    <lineage>
        <taxon>Eukaryota</taxon>
        <taxon>Fungi</taxon>
        <taxon>Dikarya</taxon>
        <taxon>Ascomycota</taxon>
        <taxon>Pezizomycotina</taxon>
        <taxon>Eurotiomycetes</taxon>
        <taxon>Eurotiomycetidae</taxon>
        <taxon>Eurotiales</taxon>
        <taxon>Aspergillaceae</taxon>
        <taxon>Aspergillus</taxon>
        <taxon>Aspergillus subgen. Nidulantes</taxon>
    </lineage>
</organism>
<protein>
    <recommendedName>
        <fullName evidence="1">SRR1-like domain-containing protein</fullName>
    </recommendedName>
</protein>
<dbReference type="EMBL" id="CDMC01000008">
    <property type="protein sequence ID" value="CEL06584.1"/>
    <property type="molecule type" value="Genomic_DNA"/>
</dbReference>
<reference evidence="3" key="1">
    <citation type="journal article" date="2016" name="Genome Announc.">
        <title>Draft genome sequences of fungus Aspergillus calidoustus.</title>
        <authorList>
            <person name="Horn F."/>
            <person name="Linde J."/>
            <person name="Mattern D.J."/>
            <person name="Walther G."/>
            <person name="Guthke R."/>
            <person name="Scherlach K."/>
            <person name="Martin K."/>
            <person name="Brakhage A.A."/>
            <person name="Petzke L."/>
            <person name="Valiante V."/>
        </authorList>
    </citation>
    <scope>NUCLEOTIDE SEQUENCE [LARGE SCALE GENOMIC DNA]</scope>
    <source>
        <strain evidence="3">SF006504</strain>
    </source>
</reference>
<evidence type="ECO:0000259" key="1">
    <source>
        <dbReference type="Pfam" id="PF07985"/>
    </source>
</evidence>
<dbReference type="Proteomes" id="UP000054771">
    <property type="component" value="Unassembled WGS sequence"/>
</dbReference>
<proteinExistence type="predicted"/>
<dbReference type="OMA" id="IVADVQW"/>
<dbReference type="PANTHER" id="PTHR42080">
    <property type="entry name" value="SRR1 DOMAIN-CONTAINING PROTEIN"/>
    <property type="match status" value="1"/>
</dbReference>
<sequence length="381" mass="42738">MAPITMDCLPLQPVPISLPKDAPSPDDTDTMGLSIPDDFNDDEILARIHLKLEHLARLYASGKPLFPRHLLADLDAQIDQGNEEVHIDDLDDVSHTYSLKVPAWCSDFERTTYRIGYSSIQNLTCIHPSFPEISLRDTSPISICYTSSAEYPQAPLPEVQAAFAASRRKWEASETCAALKMHLAQLERKMVRPVRKIVAFGLGTLTGLEDEFHSSRALAQHAALGSMVEVLGRRRLQQNSPSQIPSTNTTSNIKVYAQDPAYTDVDIALLHSIGITPLDDPKGFLEIDAETLVFSVSPNVPVKQVVADVCWPAAMIWNTVMPEEKENVRWEKQVRGGEEFWVVPFTTDPDSVRVRRMVREYTSVPLRDSNEYFGDMTIYVR</sequence>
<keyword evidence="3" id="KW-1185">Reference proteome</keyword>
<evidence type="ECO:0000313" key="2">
    <source>
        <dbReference type="EMBL" id="CEL06584.1"/>
    </source>
</evidence>